<gene>
    <name evidence="1" type="ORF">GCWU0000282_001758</name>
</gene>
<evidence type="ECO:0000313" key="2">
    <source>
        <dbReference type="Proteomes" id="UP000018227"/>
    </source>
</evidence>
<protein>
    <submittedName>
        <fullName evidence="1">Uncharacterized protein</fullName>
    </submittedName>
</protein>
<sequence>MEESVILSDIEPFSIFCVLLSFISEPEELFLIKPQVLQPPEPQPVIAVAAVIIPAIKPKIFFFILF</sequence>
<dbReference type="EMBL" id="ACIL03000013">
    <property type="protein sequence ID" value="ESL02888.1"/>
    <property type="molecule type" value="Genomic_DNA"/>
</dbReference>
<keyword evidence="2" id="KW-1185">Reference proteome</keyword>
<evidence type="ECO:0000313" key="1">
    <source>
        <dbReference type="EMBL" id="ESL02888.1"/>
    </source>
</evidence>
<dbReference type="Proteomes" id="UP000018227">
    <property type="component" value="Unassembled WGS sequence"/>
</dbReference>
<name>V2Y1N4_9FIRM</name>
<proteinExistence type="predicted"/>
<dbReference type="HOGENOM" id="CLU_2823189_0_0_9"/>
<dbReference type="AlphaFoldDB" id="V2Y1N4"/>
<accession>V2Y1N4</accession>
<dbReference type="STRING" id="592026.GCWU0000282_001758"/>
<reference evidence="1 2" key="1">
    <citation type="submission" date="2013-06" db="EMBL/GenBank/DDBJ databases">
        <authorList>
            <person name="Weinstock G."/>
            <person name="Sodergren E."/>
            <person name="Clifton S."/>
            <person name="Fulton L."/>
            <person name="Fulton B."/>
            <person name="Courtney L."/>
            <person name="Fronick C."/>
            <person name="Harrison M."/>
            <person name="Strong C."/>
            <person name="Farmer C."/>
            <person name="Delahaunty K."/>
            <person name="Markovic C."/>
            <person name="Hall O."/>
            <person name="Minx P."/>
            <person name="Tomlinson C."/>
            <person name="Mitreva M."/>
            <person name="Nelson J."/>
            <person name="Hou S."/>
            <person name="Wollam A."/>
            <person name="Pepin K.H."/>
            <person name="Johnson M."/>
            <person name="Bhonagiri V."/>
            <person name="Nash W.E."/>
            <person name="Warren W."/>
            <person name="Chinwalla A."/>
            <person name="Mardis E.R."/>
            <person name="Wilson R.K."/>
        </authorList>
    </citation>
    <scope>NUCLEOTIDE SEQUENCE [LARGE SCALE GENOMIC DNA]</scope>
    <source>
        <strain evidence="1 2">ATCC 51271</strain>
    </source>
</reference>
<comment type="caution">
    <text evidence="1">The sequence shown here is derived from an EMBL/GenBank/DDBJ whole genome shotgun (WGS) entry which is preliminary data.</text>
</comment>
<organism evidence="1 2">
    <name type="scientific">Catonella morbi ATCC 51271</name>
    <dbReference type="NCBI Taxonomy" id="592026"/>
    <lineage>
        <taxon>Bacteria</taxon>
        <taxon>Bacillati</taxon>
        <taxon>Bacillota</taxon>
        <taxon>Clostridia</taxon>
        <taxon>Lachnospirales</taxon>
        <taxon>Lachnospiraceae</taxon>
        <taxon>Catonella</taxon>
    </lineage>
</organism>